<protein>
    <submittedName>
        <fullName evidence="2">Protein LATERAL ROOT PRIMORDIUM 1-like</fullName>
    </submittedName>
</protein>
<reference evidence="2 3" key="1">
    <citation type="journal article" date="2015" name="Proc. Natl. Acad. Sci. U.S.A.">
        <title>The resurrection genome of Boea hygrometrica: A blueprint for survival of dehydration.</title>
        <authorList>
            <person name="Xiao L."/>
            <person name="Yang G."/>
            <person name="Zhang L."/>
            <person name="Yang X."/>
            <person name="Zhao S."/>
            <person name="Ji Z."/>
            <person name="Zhou Q."/>
            <person name="Hu M."/>
            <person name="Wang Y."/>
            <person name="Chen M."/>
            <person name="Xu Y."/>
            <person name="Jin H."/>
            <person name="Xiao X."/>
            <person name="Hu G."/>
            <person name="Bao F."/>
            <person name="Hu Y."/>
            <person name="Wan P."/>
            <person name="Li L."/>
            <person name="Deng X."/>
            <person name="Kuang T."/>
            <person name="Xiang C."/>
            <person name="Zhu J.K."/>
            <person name="Oliver M.J."/>
            <person name="He Y."/>
        </authorList>
    </citation>
    <scope>NUCLEOTIDE SEQUENCE [LARGE SCALE GENOMIC DNA]</scope>
    <source>
        <strain evidence="3">cv. XS01</strain>
    </source>
</reference>
<gene>
    <name evidence="2" type="ORF">F511_33746</name>
</gene>
<keyword evidence="3" id="KW-1185">Reference proteome</keyword>
<evidence type="ECO:0000313" key="2">
    <source>
        <dbReference type="EMBL" id="KZV36010.1"/>
    </source>
</evidence>
<dbReference type="Proteomes" id="UP000250235">
    <property type="component" value="Unassembled WGS sequence"/>
</dbReference>
<organism evidence="2 3">
    <name type="scientific">Dorcoceras hygrometricum</name>
    <dbReference type="NCBI Taxonomy" id="472368"/>
    <lineage>
        <taxon>Eukaryota</taxon>
        <taxon>Viridiplantae</taxon>
        <taxon>Streptophyta</taxon>
        <taxon>Embryophyta</taxon>
        <taxon>Tracheophyta</taxon>
        <taxon>Spermatophyta</taxon>
        <taxon>Magnoliopsida</taxon>
        <taxon>eudicotyledons</taxon>
        <taxon>Gunneridae</taxon>
        <taxon>Pentapetalae</taxon>
        <taxon>asterids</taxon>
        <taxon>lamiids</taxon>
        <taxon>Lamiales</taxon>
        <taxon>Gesneriaceae</taxon>
        <taxon>Didymocarpoideae</taxon>
        <taxon>Trichosporeae</taxon>
        <taxon>Loxocarpinae</taxon>
        <taxon>Dorcoceras</taxon>
    </lineage>
</organism>
<feature type="region of interest" description="Disordered" evidence="1">
    <location>
        <begin position="1"/>
        <end position="20"/>
    </location>
</feature>
<proteinExistence type="predicted"/>
<feature type="region of interest" description="Disordered" evidence="1">
    <location>
        <begin position="143"/>
        <end position="185"/>
    </location>
</feature>
<accession>A0A2Z7BUV8</accession>
<sequence>MGNADLKDTKTGKENTRSSLSTKSYLKTANHATCYISSYEMHEAVKGIGQQGLLINWQYISIEPLYPHSVSIGEIIGMTNQSAGLNVALNQVINQSVNQAQDVSPATENSRPKKNRFLLASETTTGSSWATNSKAATTQMNQSFKNHEATRTRQPLRDPLPGRFKPPSWYQSKEQLKENPAPPISFKTTAEITGNTEEKFGCCSPKSGVGYCYSRSLTTEFNVSSQREQPTPTDVALQLHNIKRRRTNSSKQLRSAPTAEDKSLAQRPTAEQLTNSNDVVEGHVTIAVNS</sequence>
<feature type="region of interest" description="Disordered" evidence="1">
    <location>
        <begin position="246"/>
        <end position="270"/>
    </location>
</feature>
<evidence type="ECO:0000256" key="1">
    <source>
        <dbReference type="SAM" id="MobiDB-lite"/>
    </source>
</evidence>
<dbReference type="AlphaFoldDB" id="A0A2Z7BUV8"/>
<feature type="compositionally biased region" description="Basic and acidic residues" evidence="1">
    <location>
        <begin position="1"/>
        <end position="16"/>
    </location>
</feature>
<dbReference type="EMBL" id="KV003957">
    <property type="protein sequence ID" value="KZV36010.1"/>
    <property type="molecule type" value="Genomic_DNA"/>
</dbReference>
<name>A0A2Z7BUV8_9LAMI</name>
<evidence type="ECO:0000313" key="3">
    <source>
        <dbReference type="Proteomes" id="UP000250235"/>
    </source>
</evidence>